<organism evidence="1 2">
    <name type="scientific">Podospora bellae-mahoneyi</name>
    <dbReference type="NCBI Taxonomy" id="2093777"/>
    <lineage>
        <taxon>Eukaryota</taxon>
        <taxon>Fungi</taxon>
        <taxon>Dikarya</taxon>
        <taxon>Ascomycota</taxon>
        <taxon>Pezizomycotina</taxon>
        <taxon>Sordariomycetes</taxon>
        <taxon>Sordariomycetidae</taxon>
        <taxon>Sordariales</taxon>
        <taxon>Podosporaceae</taxon>
        <taxon>Podospora</taxon>
    </lineage>
</organism>
<protein>
    <submittedName>
        <fullName evidence="1">Uncharacterized protein</fullName>
    </submittedName>
</protein>
<dbReference type="GeneID" id="87893325"/>
<evidence type="ECO:0000313" key="2">
    <source>
        <dbReference type="Proteomes" id="UP001322138"/>
    </source>
</evidence>
<proteinExistence type="predicted"/>
<evidence type="ECO:0000313" key="1">
    <source>
        <dbReference type="EMBL" id="KAK4647950.1"/>
    </source>
</evidence>
<dbReference type="EMBL" id="JAFFGZ010000001">
    <property type="protein sequence ID" value="KAK4647950.1"/>
    <property type="molecule type" value="Genomic_DNA"/>
</dbReference>
<dbReference type="Proteomes" id="UP001322138">
    <property type="component" value="Unassembled WGS sequence"/>
</dbReference>
<dbReference type="RefSeq" id="XP_062736926.1">
    <property type="nucleotide sequence ID" value="XM_062873843.1"/>
</dbReference>
<comment type="caution">
    <text evidence="1">The sequence shown here is derived from an EMBL/GenBank/DDBJ whole genome shotgun (WGS) entry which is preliminary data.</text>
</comment>
<accession>A0ABR0FY00</accession>
<reference evidence="1 2" key="1">
    <citation type="journal article" date="2023" name="bioRxiv">
        <title>High-quality genome assemblies of four members of thePodospora anserinaspecies complex.</title>
        <authorList>
            <person name="Ament-Velasquez S.L."/>
            <person name="Vogan A.A."/>
            <person name="Wallerman O."/>
            <person name="Hartmann F."/>
            <person name="Gautier V."/>
            <person name="Silar P."/>
            <person name="Giraud T."/>
            <person name="Johannesson H."/>
        </authorList>
    </citation>
    <scope>NUCLEOTIDE SEQUENCE [LARGE SCALE GENOMIC DNA]</scope>
    <source>
        <strain evidence="1 2">CBS 112042</strain>
    </source>
</reference>
<name>A0ABR0FY00_9PEZI</name>
<keyword evidence="2" id="KW-1185">Reference proteome</keyword>
<gene>
    <name evidence="1" type="ORF">QC761_105875</name>
</gene>
<sequence>MFYKTSSQLSLTFFLATSVQYHRTDPFQGVQA</sequence>